<organism evidence="1 2">
    <name type="scientific">Candidatus Methanomarinus sp</name>
    <dbReference type="NCBI Taxonomy" id="3386244"/>
    <lineage>
        <taxon>Archaea</taxon>
        <taxon>Methanobacteriati</taxon>
        <taxon>Methanobacteriota</taxon>
        <taxon>Stenosarchaea group</taxon>
        <taxon>Methanomicrobia</taxon>
        <taxon>Methanosarcinales</taxon>
        <taxon>ANME-2 cluster</taxon>
        <taxon>Candidatus Methanocomedenaceae</taxon>
        <taxon>Candidatus Methanomarinus</taxon>
    </lineage>
</organism>
<proteinExistence type="predicted"/>
<evidence type="ECO:0000313" key="2">
    <source>
        <dbReference type="Proteomes" id="UP000315423"/>
    </source>
</evidence>
<reference evidence="1" key="1">
    <citation type="submission" date="2018-09" db="EMBL/GenBank/DDBJ databases">
        <title>A genomic encyclopedia of anaerobic methanotrophic archaea.</title>
        <authorList>
            <person name="Skennerton C.T."/>
            <person name="Chadwick G.L."/>
            <person name="Laso-Perez R."/>
            <person name="Leu A.O."/>
            <person name="Speth D.R."/>
            <person name="Yu H."/>
            <person name="Morgan-Lang C."/>
            <person name="Hatzenpichler R."/>
            <person name="Goudeau D."/>
            <person name="Malmstrom R."/>
            <person name="Woyke T."/>
            <person name="Hallam S."/>
            <person name="Tyson G.W."/>
            <person name="Wegener G."/>
            <person name="Boetius A."/>
            <person name="Orphan V.J."/>
        </authorList>
    </citation>
    <scope>NUCLEOTIDE SEQUENCE</scope>
    <source>
        <strain evidence="1">CONS3730D10UFb2</strain>
    </source>
</reference>
<name>A0AC61SD02_9EURY</name>
<protein>
    <submittedName>
        <fullName evidence="1">Uncharacterized protein</fullName>
    </submittedName>
</protein>
<evidence type="ECO:0000313" key="1">
    <source>
        <dbReference type="EMBL" id="TKY92534.1"/>
    </source>
</evidence>
<sequence length="97" mass="10672">MNITIDPIGVIKKSGKLVNVLIYSDFDIITKGVIGNIQKGIDLLIIHKNDEINGKHQVCVSKVTLIERSGNLLTVKGIRLADGDSVIDIRRTDDLSY</sequence>
<gene>
    <name evidence="1" type="ORF">C5S46_00155</name>
</gene>
<accession>A0AC61SD02</accession>
<comment type="caution">
    <text evidence="1">The sequence shown here is derived from an EMBL/GenBank/DDBJ whole genome shotgun (WGS) entry which is preliminary data.</text>
</comment>
<dbReference type="EMBL" id="QYBA01000005">
    <property type="protein sequence ID" value="TKY92534.1"/>
    <property type="molecule type" value="Genomic_DNA"/>
</dbReference>
<dbReference type="Proteomes" id="UP000315423">
    <property type="component" value="Unassembled WGS sequence"/>
</dbReference>